<protein>
    <submittedName>
        <fullName evidence="2">Transcriptional regulator with PAS, ATPase and Fis domain</fullName>
    </submittedName>
</protein>
<dbReference type="InterPro" id="IPR009057">
    <property type="entry name" value="Homeodomain-like_sf"/>
</dbReference>
<dbReference type="InterPro" id="IPR002197">
    <property type="entry name" value="HTH_Fis"/>
</dbReference>
<dbReference type="Pfam" id="PF02954">
    <property type="entry name" value="HTH_8"/>
    <property type="match status" value="1"/>
</dbReference>
<name>A0ABT9XQU6_9BACI</name>
<evidence type="ECO:0000313" key="2">
    <source>
        <dbReference type="EMBL" id="MDQ0197928.1"/>
    </source>
</evidence>
<sequence>MVNIAELDVLGFHDLPDYLYQIQAPIHTGGLSLDEMVAEYEKSIIQSFFLGGQDRKDKEKVAEELKISLSTLYRKLERYNLKV</sequence>
<dbReference type="Gene3D" id="1.10.10.60">
    <property type="entry name" value="Homeodomain-like"/>
    <property type="match status" value="1"/>
</dbReference>
<dbReference type="Proteomes" id="UP001224122">
    <property type="component" value="Unassembled WGS sequence"/>
</dbReference>
<organism evidence="2 3">
    <name type="scientific">Neobacillus ginsengisoli</name>
    <dbReference type="NCBI Taxonomy" id="904295"/>
    <lineage>
        <taxon>Bacteria</taxon>
        <taxon>Bacillati</taxon>
        <taxon>Bacillota</taxon>
        <taxon>Bacilli</taxon>
        <taxon>Bacillales</taxon>
        <taxon>Bacillaceae</taxon>
        <taxon>Neobacillus</taxon>
    </lineage>
</organism>
<comment type="caution">
    <text evidence="2">The sequence shown here is derived from an EMBL/GenBank/DDBJ whole genome shotgun (WGS) entry which is preliminary data.</text>
</comment>
<evidence type="ECO:0000313" key="3">
    <source>
        <dbReference type="Proteomes" id="UP001224122"/>
    </source>
</evidence>
<evidence type="ECO:0000259" key="1">
    <source>
        <dbReference type="Pfam" id="PF02954"/>
    </source>
</evidence>
<dbReference type="EMBL" id="JAUSTW010000001">
    <property type="protein sequence ID" value="MDQ0197928.1"/>
    <property type="molecule type" value="Genomic_DNA"/>
</dbReference>
<dbReference type="SUPFAM" id="SSF46689">
    <property type="entry name" value="Homeodomain-like"/>
    <property type="match status" value="1"/>
</dbReference>
<feature type="domain" description="DNA binding HTH" evidence="1">
    <location>
        <begin position="58"/>
        <end position="79"/>
    </location>
</feature>
<accession>A0ABT9XQU6</accession>
<proteinExistence type="predicted"/>
<gene>
    <name evidence="2" type="ORF">J2S10_001033</name>
</gene>
<reference evidence="2 3" key="1">
    <citation type="submission" date="2023-07" db="EMBL/GenBank/DDBJ databases">
        <title>Genomic Encyclopedia of Type Strains, Phase IV (KMG-IV): sequencing the most valuable type-strain genomes for metagenomic binning, comparative biology and taxonomic classification.</title>
        <authorList>
            <person name="Goeker M."/>
        </authorList>
    </citation>
    <scope>NUCLEOTIDE SEQUENCE [LARGE SCALE GENOMIC DNA]</scope>
    <source>
        <strain evidence="2 3">DSM 27594</strain>
    </source>
</reference>
<keyword evidence="3" id="KW-1185">Reference proteome</keyword>